<reference evidence="8 9" key="1">
    <citation type="journal article" date="2015" name="Nature">
        <title>rRNA introns, odd ribosomes, and small enigmatic genomes across a large radiation of phyla.</title>
        <authorList>
            <person name="Brown C.T."/>
            <person name="Hug L.A."/>
            <person name="Thomas B.C."/>
            <person name="Sharon I."/>
            <person name="Castelle C.J."/>
            <person name="Singh A."/>
            <person name="Wilkins M.J."/>
            <person name="Williams K.H."/>
            <person name="Banfield J.F."/>
        </authorList>
    </citation>
    <scope>NUCLEOTIDE SEQUENCE [LARGE SCALE GENOMIC DNA]</scope>
</reference>
<comment type="function">
    <text evidence="7">This is one of the proteins that bind and probably mediate the attachment of the 5S RNA into the large ribosomal subunit, where it forms part of the central protuberance.</text>
</comment>
<keyword evidence="4 7" id="KW-0689">Ribosomal protein</keyword>
<organism evidence="8 9">
    <name type="scientific">Candidatus Jorgensenbacteria bacterium GW2011_GWA2_45_9</name>
    <dbReference type="NCBI Taxonomy" id="1618663"/>
    <lineage>
        <taxon>Bacteria</taxon>
        <taxon>Candidatus Joergenseniibacteriota</taxon>
    </lineage>
</organism>
<evidence type="ECO:0000256" key="1">
    <source>
        <dbReference type="ARBA" id="ARBA00007116"/>
    </source>
</evidence>
<keyword evidence="2 7" id="KW-0699">rRNA-binding</keyword>
<dbReference type="AlphaFoldDB" id="A0A0G1QDN5"/>
<dbReference type="PANTHER" id="PTHR12899">
    <property type="entry name" value="39S RIBOSOMAL PROTEIN L18, MITOCHONDRIAL"/>
    <property type="match status" value="1"/>
</dbReference>
<dbReference type="GO" id="GO:0005737">
    <property type="term" value="C:cytoplasm"/>
    <property type="evidence" value="ECO:0007669"/>
    <property type="project" value="UniProtKB-ARBA"/>
</dbReference>
<comment type="caution">
    <text evidence="8">The sequence shown here is derived from an EMBL/GenBank/DDBJ whole genome shotgun (WGS) entry which is preliminary data.</text>
</comment>
<evidence type="ECO:0000256" key="7">
    <source>
        <dbReference type="HAMAP-Rule" id="MF_01337"/>
    </source>
</evidence>
<accession>A0A0G1QDN5</accession>
<evidence type="ECO:0000256" key="5">
    <source>
        <dbReference type="ARBA" id="ARBA00023274"/>
    </source>
</evidence>
<dbReference type="GO" id="GO:0006412">
    <property type="term" value="P:translation"/>
    <property type="evidence" value="ECO:0007669"/>
    <property type="project" value="UniProtKB-UniRule"/>
</dbReference>
<name>A0A0G1QDN5_9BACT</name>
<dbReference type="NCBIfam" id="TIGR00060">
    <property type="entry name" value="L18_bact"/>
    <property type="match status" value="1"/>
</dbReference>
<keyword evidence="3 7" id="KW-0694">RNA-binding</keyword>
<evidence type="ECO:0000256" key="2">
    <source>
        <dbReference type="ARBA" id="ARBA00022730"/>
    </source>
</evidence>
<dbReference type="Gene3D" id="3.30.420.100">
    <property type="match status" value="1"/>
</dbReference>
<dbReference type="FunFam" id="3.30.420.100:FF:000001">
    <property type="entry name" value="50S ribosomal protein L18"/>
    <property type="match status" value="1"/>
</dbReference>
<dbReference type="PATRIC" id="fig|1618663.3.peg.19"/>
<dbReference type="GO" id="GO:0008097">
    <property type="term" value="F:5S rRNA binding"/>
    <property type="evidence" value="ECO:0007669"/>
    <property type="project" value="TreeGrafter"/>
</dbReference>
<dbReference type="HAMAP" id="MF_01337_B">
    <property type="entry name" value="Ribosomal_uL18_B"/>
    <property type="match status" value="1"/>
</dbReference>
<protein>
    <recommendedName>
        <fullName evidence="6 7">Large ribosomal subunit protein uL18</fullName>
    </recommendedName>
</protein>
<evidence type="ECO:0000256" key="3">
    <source>
        <dbReference type="ARBA" id="ARBA00022884"/>
    </source>
</evidence>
<dbReference type="Proteomes" id="UP000034727">
    <property type="component" value="Unassembled WGS sequence"/>
</dbReference>
<proteinExistence type="inferred from homology"/>
<dbReference type="InterPro" id="IPR004389">
    <property type="entry name" value="Ribosomal_uL18_bac-type"/>
</dbReference>
<dbReference type="GO" id="GO:0003735">
    <property type="term" value="F:structural constituent of ribosome"/>
    <property type="evidence" value="ECO:0007669"/>
    <property type="project" value="InterPro"/>
</dbReference>
<dbReference type="InterPro" id="IPR057268">
    <property type="entry name" value="Ribosomal_L18"/>
</dbReference>
<dbReference type="Pfam" id="PF00861">
    <property type="entry name" value="Ribosomal_L18p"/>
    <property type="match status" value="1"/>
</dbReference>
<evidence type="ECO:0000313" key="8">
    <source>
        <dbReference type="EMBL" id="KKU15873.1"/>
    </source>
</evidence>
<dbReference type="EMBL" id="LCLJ01000001">
    <property type="protein sequence ID" value="KKU15873.1"/>
    <property type="molecule type" value="Genomic_DNA"/>
</dbReference>
<sequence>MDKKSYNAKKNRRAAKIRKTIGKGTKDAPRLSVFRSNTQTYAQLIDDSTGKTLVSASSNEIKGSKKSKLEAAKEVGKMIAEKALKSGITKAVFDRGRYKYHGRVKALAEGARESKLIF</sequence>
<evidence type="ECO:0000256" key="6">
    <source>
        <dbReference type="ARBA" id="ARBA00035197"/>
    </source>
</evidence>
<dbReference type="GO" id="GO:0005840">
    <property type="term" value="C:ribosome"/>
    <property type="evidence" value="ECO:0007669"/>
    <property type="project" value="UniProtKB-KW"/>
</dbReference>
<dbReference type="InterPro" id="IPR005484">
    <property type="entry name" value="Ribosomal_uL18_bac/plant/anim"/>
</dbReference>
<keyword evidence="5 7" id="KW-0687">Ribonucleoprotein</keyword>
<dbReference type="CDD" id="cd00432">
    <property type="entry name" value="Ribosomal_L18_L5e"/>
    <property type="match status" value="1"/>
</dbReference>
<evidence type="ECO:0000256" key="4">
    <source>
        <dbReference type="ARBA" id="ARBA00022980"/>
    </source>
</evidence>
<dbReference type="PANTHER" id="PTHR12899:SF3">
    <property type="entry name" value="LARGE RIBOSOMAL SUBUNIT PROTEIN UL18M"/>
    <property type="match status" value="1"/>
</dbReference>
<comment type="subunit">
    <text evidence="7">Part of the 50S ribosomal subunit; part of the 5S rRNA/L5/L18/L25 subcomplex. Contacts the 5S and 23S rRNAs.</text>
</comment>
<dbReference type="GO" id="GO:1990904">
    <property type="term" value="C:ribonucleoprotein complex"/>
    <property type="evidence" value="ECO:0007669"/>
    <property type="project" value="UniProtKB-KW"/>
</dbReference>
<dbReference type="SUPFAM" id="SSF53137">
    <property type="entry name" value="Translational machinery components"/>
    <property type="match status" value="1"/>
</dbReference>
<evidence type="ECO:0000313" key="9">
    <source>
        <dbReference type="Proteomes" id="UP000034727"/>
    </source>
</evidence>
<gene>
    <name evidence="7" type="primary">rplR</name>
    <name evidence="8" type="ORF">UX22_C0001G0015</name>
</gene>
<comment type="similarity">
    <text evidence="1 7">Belongs to the universal ribosomal protein uL18 family.</text>
</comment>